<feature type="compositionally biased region" description="Low complexity" evidence="1">
    <location>
        <begin position="143"/>
        <end position="158"/>
    </location>
</feature>
<evidence type="ECO:0008006" key="4">
    <source>
        <dbReference type="Google" id="ProtNLM"/>
    </source>
</evidence>
<feature type="compositionally biased region" description="Low complexity" evidence="1">
    <location>
        <begin position="173"/>
        <end position="182"/>
    </location>
</feature>
<dbReference type="OrthoDB" id="532572at2759"/>
<evidence type="ECO:0000313" key="2">
    <source>
        <dbReference type="EMBL" id="CAD7701242.1"/>
    </source>
</evidence>
<evidence type="ECO:0000256" key="1">
    <source>
        <dbReference type="SAM" id="MobiDB-lite"/>
    </source>
</evidence>
<comment type="caution">
    <text evidence="2">The sequence shown here is derived from an EMBL/GenBank/DDBJ whole genome shotgun (WGS) entry which is preliminary data.</text>
</comment>
<evidence type="ECO:0000313" key="3">
    <source>
        <dbReference type="Proteomes" id="UP000708148"/>
    </source>
</evidence>
<protein>
    <recommendedName>
        <fullName evidence="4">(2Fe-2S) ferredoxin domain-containing protein</fullName>
    </recommendedName>
</protein>
<dbReference type="EMBL" id="CAJHUC010001470">
    <property type="protein sequence ID" value="CAD7701242.1"/>
    <property type="molecule type" value="Genomic_DNA"/>
</dbReference>
<gene>
    <name evidence="2" type="ORF">OSTQU699_LOCUS6601</name>
</gene>
<feature type="region of interest" description="Disordered" evidence="1">
    <location>
        <begin position="1"/>
        <end position="20"/>
    </location>
</feature>
<feature type="compositionally biased region" description="Pro residues" evidence="1">
    <location>
        <begin position="1"/>
        <end position="17"/>
    </location>
</feature>
<reference evidence="2" key="1">
    <citation type="submission" date="2020-12" db="EMBL/GenBank/DDBJ databases">
        <authorList>
            <person name="Iha C."/>
        </authorList>
    </citation>
    <scope>NUCLEOTIDE SEQUENCE</scope>
</reference>
<dbReference type="Proteomes" id="UP000708148">
    <property type="component" value="Unassembled WGS sequence"/>
</dbReference>
<dbReference type="CDD" id="cd02980">
    <property type="entry name" value="TRX_Fd_family"/>
    <property type="match status" value="1"/>
</dbReference>
<sequence length="318" mass="31851">MPPTAGPPGGAPQPPSAPASLRSVYADSLHIAFYGGRPLSTRRGRPGGSRRRWRGVRQRSGRGEAATLPRAPREGQSLDAWEAVMDLGDRPEGRTAPSGVPEGSVGTSGGDCRACDEGGAVLNEPGSPVAVNGRKEDGKCKNGSSSSSSSSSGESSGESEAECTGAKKRERGSSSSSSSESSSDSDSEAIDAGTALSDGQAECFGGREPTGQAAISDVKAEAPLSRVVAEGAAVGRISVCQGEDCMKRGAGAVLRGTSDLVGASPGVKLAAVGCLGQCGKGPTVMFCAKGRKPAKYTGVSGGQVAGLCELHLGGRVDD</sequence>
<dbReference type="AlphaFoldDB" id="A0A8S1JC83"/>
<accession>A0A8S1JC83</accession>
<feature type="compositionally biased region" description="Basic residues" evidence="1">
    <location>
        <begin position="40"/>
        <end position="60"/>
    </location>
</feature>
<proteinExistence type="predicted"/>
<name>A0A8S1JC83_9CHLO</name>
<dbReference type="InterPro" id="IPR036249">
    <property type="entry name" value="Thioredoxin-like_sf"/>
</dbReference>
<feature type="region of interest" description="Disordered" evidence="1">
    <location>
        <begin position="35"/>
        <end position="190"/>
    </location>
</feature>
<dbReference type="SUPFAM" id="SSF52833">
    <property type="entry name" value="Thioredoxin-like"/>
    <property type="match status" value="1"/>
</dbReference>
<dbReference type="Gene3D" id="3.40.30.10">
    <property type="entry name" value="Glutaredoxin"/>
    <property type="match status" value="1"/>
</dbReference>
<keyword evidence="3" id="KW-1185">Reference proteome</keyword>
<organism evidence="2 3">
    <name type="scientific">Ostreobium quekettii</name>
    <dbReference type="NCBI Taxonomy" id="121088"/>
    <lineage>
        <taxon>Eukaryota</taxon>
        <taxon>Viridiplantae</taxon>
        <taxon>Chlorophyta</taxon>
        <taxon>core chlorophytes</taxon>
        <taxon>Ulvophyceae</taxon>
        <taxon>TCBD clade</taxon>
        <taxon>Bryopsidales</taxon>
        <taxon>Ostreobineae</taxon>
        <taxon>Ostreobiaceae</taxon>
        <taxon>Ostreobium</taxon>
    </lineage>
</organism>